<gene>
    <name evidence="1" type="ORF">LCMAC102_03220</name>
</gene>
<sequence>MFYFGRNNIIRNTKQSSSPPLGGYKTYVRPEERYRQHPVLQYQREASYDTHPANYGDPIRPLFPTTGPVPNQPLNVPVPQGSLKMSSEKYKYPFYYQKKPLSPYDYFRPYGPNQNEMQSEIIYADTPFYKKNPETYSGSGAIPFISSVNSYAPFPEVYTPWEKTGMVQTEDAKDESIMNLYRRPIAPLQDLFEYSVQDKDGFVIPLQNINFLEDGDTIKSISGKESKGPWKVNIYVNNKWVWA</sequence>
<name>A0A481YUB5_9VIRU</name>
<protein>
    <submittedName>
        <fullName evidence="1">Uncharacterized protein</fullName>
    </submittedName>
</protein>
<evidence type="ECO:0000313" key="1">
    <source>
        <dbReference type="EMBL" id="QBK86527.1"/>
    </source>
</evidence>
<accession>A0A481YUB5</accession>
<dbReference type="EMBL" id="MK500334">
    <property type="protein sequence ID" value="QBK86527.1"/>
    <property type="molecule type" value="Genomic_DNA"/>
</dbReference>
<proteinExistence type="predicted"/>
<organism evidence="1">
    <name type="scientific">Marseillevirus LCMAC102</name>
    <dbReference type="NCBI Taxonomy" id="2506603"/>
    <lineage>
        <taxon>Viruses</taxon>
        <taxon>Varidnaviria</taxon>
        <taxon>Bamfordvirae</taxon>
        <taxon>Nucleocytoviricota</taxon>
        <taxon>Megaviricetes</taxon>
        <taxon>Pimascovirales</taxon>
        <taxon>Pimascovirales incertae sedis</taxon>
        <taxon>Marseilleviridae</taxon>
    </lineage>
</organism>
<reference evidence="1" key="1">
    <citation type="journal article" date="2019" name="MBio">
        <title>Virus Genomes from Deep Sea Sediments Expand the Ocean Megavirome and Support Independent Origins of Viral Gigantism.</title>
        <authorList>
            <person name="Backstrom D."/>
            <person name="Yutin N."/>
            <person name="Jorgensen S.L."/>
            <person name="Dharamshi J."/>
            <person name="Homa F."/>
            <person name="Zaremba-Niedwiedzka K."/>
            <person name="Spang A."/>
            <person name="Wolf Y.I."/>
            <person name="Koonin E.V."/>
            <person name="Ettema T.J."/>
        </authorList>
    </citation>
    <scope>NUCLEOTIDE SEQUENCE</scope>
</reference>